<keyword evidence="1" id="KW-0732">Signal</keyword>
<organism evidence="2 3">
    <name type="scientific">Stenotrophomonas maltophilia</name>
    <name type="common">Pseudomonas maltophilia</name>
    <name type="synonym">Xanthomonas maltophilia</name>
    <dbReference type="NCBI Taxonomy" id="40324"/>
    <lineage>
        <taxon>Bacteria</taxon>
        <taxon>Pseudomonadati</taxon>
        <taxon>Pseudomonadota</taxon>
        <taxon>Gammaproteobacteria</taxon>
        <taxon>Lysobacterales</taxon>
        <taxon>Lysobacteraceae</taxon>
        <taxon>Stenotrophomonas</taxon>
        <taxon>Stenotrophomonas maltophilia group</taxon>
    </lineage>
</organism>
<dbReference type="NCBIfam" id="TIGR01409">
    <property type="entry name" value="TAT_signal_seq"/>
    <property type="match status" value="1"/>
</dbReference>
<dbReference type="Proteomes" id="UP000822271">
    <property type="component" value="Unassembled WGS sequence"/>
</dbReference>
<dbReference type="InterPro" id="IPR019546">
    <property type="entry name" value="TAT_signal_bac_arc"/>
</dbReference>
<name>A0AAW3S3Z6_STEMA</name>
<evidence type="ECO:0000313" key="2">
    <source>
        <dbReference type="EMBL" id="MBA0311771.1"/>
    </source>
</evidence>
<evidence type="ECO:0000313" key="3">
    <source>
        <dbReference type="Proteomes" id="UP000822271"/>
    </source>
</evidence>
<gene>
    <name evidence="2" type="ORF">D7Y33_12275</name>
</gene>
<accession>A0AAW3S3Z6</accession>
<dbReference type="EMBL" id="RAUE01000020">
    <property type="protein sequence ID" value="MBA0311771.1"/>
    <property type="molecule type" value="Genomic_DNA"/>
</dbReference>
<protein>
    <submittedName>
        <fullName evidence="2">Twin-arginine translocation signal domain-containing protein</fullName>
    </submittedName>
</protein>
<reference evidence="2" key="1">
    <citation type="submission" date="2018-09" db="EMBL/GenBank/DDBJ databases">
        <authorList>
            <person name="Groschel M."/>
            <person name="Kohl T."/>
            <person name="Conchillo-Sole O."/>
            <person name="Mamat U."/>
            <person name="Yero D."/>
            <person name="Niemann S."/>
            <person name="Daura X."/>
            <person name="Gibert I."/>
        </authorList>
    </citation>
    <scope>NUCLEOTIDE SEQUENCE</scope>
    <source>
        <strain evidence="2">OG156</strain>
    </source>
</reference>
<dbReference type="AlphaFoldDB" id="A0AAW3S3Z6"/>
<comment type="caution">
    <text evidence="2">The sequence shown here is derived from an EMBL/GenBank/DDBJ whole genome shotgun (WGS) entry which is preliminary data.</text>
</comment>
<proteinExistence type="predicted"/>
<evidence type="ECO:0000256" key="1">
    <source>
        <dbReference type="ARBA" id="ARBA00022729"/>
    </source>
</evidence>
<reference evidence="2" key="2">
    <citation type="journal article" date="2020" name="Front. Microbiol.">
        <title>Genetic Variants of the DSF Quorum Sensing System in Stenotrophomonas maltophilia Influence Virulence and Resistance Phenotypes Among Genotypically Diverse Clinical Isolates.</title>
        <authorList>
            <person name="Yero D."/>
            <person name="Huedo P."/>
            <person name="Conchillo-Sole O."/>
            <person name="Martinez-Servat S."/>
            <person name="Mamat U."/>
            <person name="Coves X."/>
            <person name="Llanas F."/>
            <person name="Roca I."/>
            <person name="Vila J."/>
            <person name="Schaible U.E."/>
            <person name="Daura X."/>
            <person name="Gibert I."/>
        </authorList>
    </citation>
    <scope>NUCLEOTIDE SEQUENCE</scope>
    <source>
        <strain evidence="2">OG156</strain>
    </source>
</reference>
<sequence>MRPDRRGFMTARGTATGACACSPQPRRVIGPPCLKCLKRCRAKASPTAITSALTCRRKAS</sequence>